<gene>
    <name evidence="1" type="ORF">KEU06_06950</name>
</gene>
<accession>A0A942I7G2</accession>
<organism evidence="1 2">
    <name type="scientific">Pseudaminobacter soli</name>
    <name type="common">ex Zhang et al. 2022</name>
    <dbReference type="NCBI Taxonomy" id="2831468"/>
    <lineage>
        <taxon>Bacteria</taxon>
        <taxon>Pseudomonadati</taxon>
        <taxon>Pseudomonadota</taxon>
        <taxon>Alphaproteobacteria</taxon>
        <taxon>Hyphomicrobiales</taxon>
        <taxon>Phyllobacteriaceae</taxon>
        <taxon>Pseudaminobacter</taxon>
    </lineage>
</organism>
<dbReference type="InterPro" id="IPR021698">
    <property type="entry name" value="DUF3280"/>
</dbReference>
<reference evidence="1" key="1">
    <citation type="submission" date="2021-04" db="EMBL/GenBank/DDBJ databases">
        <title>Pseudaminobacter soli sp. nov., isolated from paddy soil contaminated by heavy metals.</title>
        <authorList>
            <person name="Zhang K."/>
        </authorList>
    </citation>
    <scope>NUCLEOTIDE SEQUENCE</scope>
    <source>
        <strain evidence="1">19-2017</strain>
    </source>
</reference>
<comment type="caution">
    <text evidence="1">The sequence shown here is derived from an EMBL/GenBank/DDBJ whole genome shotgun (WGS) entry which is preliminary data.</text>
</comment>
<dbReference type="Proteomes" id="UP000680348">
    <property type="component" value="Unassembled WGS sequence"/>
</dbReference>
<sequence>MSAAAQAGGKAAVFQFELRHGDLVPGAPQKLEAEQQRIRLVTDRLRDHFAQSGYAVADMKAVAAKAAALNLDSCTACAADLAQKAGADYAVTGTVYRVSELVLSMNVRVYDAATGNPLSSAVVDMRGNTDESWTRAVDYLYRRMLAPRLEKIAQ</sequence>
<name>A0A942I7G2_9HYPH</name>
<dbReference type="RefSeq" id="WP_188253923.1">
    <property type="nucleotide sequence ID" value="NZ_JABVCF010000003.1"/>
</dbReference>
<dbReference type="Gene3D" id="3.40.50.10610">
    <property type="entry name" value="ABC-type transport auxiliary lipoprotein component"/>
    <property type="match status" value="1"/>
</dbReference>
<dbReference type="AlphaFoldDB" id="A0A942I7G2"/>
<protein>
    <submittedName>
        <fullName evidence="1">DUF3280 domain-containing protein</fullName>
    </submittedName>
</protein>
<keyword evidence="2" id="KW-1185">Reference proteome</keyword>
<proteinExistence type="predicted"/>
<evidence type="ECO:0000313" key="2">
    <source>
        <dbReference type="Proteomes" id="UP000680348"/>
    </source>
</evidence>
<dbReference type="Pfam" id="PF11684">
    <property type="entry name" value="DUF3280"/>
    <property type="match status" value="1"/>
</dbReference>
<dbReference type="EMBL" id="JAGWCR010000003">
    <property type="protein sequence ID" value="MBS3648365.1"/>
    <property type="molecule type" value="Genomic_DNA"/>
</dbReference>
<evidence type="ECO:0000313" key="1">
    <source>
        <dbReference type="EMBL" id="MBS3648365.1"/>
    </source>
</evidence>